<keyword evidence="3" id="KW-0175">Coiled coil</keyword>
<dbReference type="PIRSF" id="PIRSF000443">
    <property type="entry name" value="Homoser_Ac_trans"/>
    <property type="match status" value="1"/>
</dbReference>
<name>A0A9K3LBI3_9STRA</name>
<dbReference type="EMBL" id="JAGRRH010000014">
    <property type="protein sequence ID" value="KAG7359167.1"/>
    <property type="molecule type" value="Genomic_DNA"/>
</dbReference>
<dbReference type="NCBIfam" id="NF001209">
    <property type="entry name" value="PRK00175.1"/>
    <property type="match status" value="1"/>
</dbReference>
<dbReference type="InterPro" id="IPR008220">
    <property type="entry name" value="HAT_MetX-like"/>
</dbReference>
<dbReference type="HAMAP" id="MF_00296">
    <property type="entry name" value="MetX_acyltransf"/>
    <property type="match status" value="1"/>
</dbReference>
<evidence type="ECO:0000259" key="4">
    <source>
        <dbReference type="Pfam" id="PF00561"/>
    </source>
</evidence>
<comment type="similarity">
    <text evidence="1">Belongs to the AB hydrolase superfamily. MetX family.</text>
</comment>
<accession>A0A9K3LBI3</accession>
<evidence type="ECO:0000256" key="1">
    <source>
        <dbReference type="ARBA" id="ARBA00006886"/>
    </source>
</evidence>
<feature type="coiled-coil region" evidence="3">
    <location>
        <begin position="69"/>
        <end position="100"/>
    </location>
</feature>
<dbReference type="NCBIfam" id="TIGR01392">
    <property type="entry name" value="homoserO_Ac_trn"/>
    <property type="match status" value="1"/>
</dbReference>
<evidence type="ECO:0000313" key="5">
    <source>
        <dbReference type="EMBL" id="KAG7359167.1"/>
    </source>
</evidence>
<reference evidence="5" key="2">
    <citation type="submission" date="2021-04" db="EMBL/GenBank/DDBJ databases">
        <authorList>
            <person name="Podell S."/>
        </authorList>
    </citation>
    <scope>NUCLEOTIDE SEQUENCE</scope>
    <source>
        <strain evidence="5">Hildebrandi</strain>
    </source>
</reference>
<dbReference type="OrthoDB" id="191364at2759"/>
<keyword evidence="2" id="KW-0808">Transferase</keyword>
<evidence type="ECO:0000256" key="2">
    <source>
        <dbReference type="ARBA" id="ARBA00022679"/>
    </source>
</evidence>
<reference evidence="5" key="1">
    <citation type="journal article" date="2021" name="Sci. Rep.">
        <title>Diploid genomic architecture of Nitzschia inconspicua, an elite biomass production diatom.</title>
        <authorList>
            <person name="Oliver A."/>
            <person name="Podell S."/>
            <person name="Pinowska A."/>
            <person name="Traller J.C."/>
            <person name="Smith S.R."/>
            <person name="McClure R."/>
            <person name="Beliaev A."/>
            <person name="Bohutskyi P."/>
            <person name="Hill E.A."/>
            <person name="Rabines A."/>
            <person name="Zheng H."/>
            <person name="Allen L.Z."/>
            <person name="Kuo A."/>
            <person name="Grigoriev I.V."/>
            <person name="Allen A.E."/>
            <person name="Hazlebeck D."/>
            <person name="Allen E.E."/>
        </authorList>
    </citation>
    <scope>NUCLEOTIDE SEQUENCE</scope>
    <source>
        <strain evidence="5">Hildebrandi</strain>
    </source>
</reference>
<dbReference type="GO" id="GO:0009086">
    <property type="term" value="P:methionine biosynthetic process"/>
    <property type="evidence" value="ECO:0007669"/>
    <property type="project" value="TreeGrafter"/>
</dbReference>
<dbReference type="Pfam" id="PF00561">
    <property type="entry name" value="Abhydrolase_1"/>
    <property type="match status" value="1"/>
</dbReference>
<dbReference type="Proteomes" id="UP000693970">
    <property type="component" value="Unassembled WGS sequence"/>
</dbReference>
<dbReference type="GO" id="GO:0004414">
    <property type="term" value="F:homoserine O-acetyltransferase activity"/>
    <property type="evidence" value="ECO:0007669"/>
    <property type="project" value="TreeGrafter"/>
</dbReference>
<dbReference type="PANTHER" id="PTHR32268:SF11">
    <property type="entry name" value="HOMOSERINE O-ACETYLTRANSFERASE"/>
    <property type="match status" value="1"/>
</dbReference>
<gene>
    <name evidence="5" type="ORF">IV203_015756</name>
</gene>
<dbReference type="AlphaFoldDB" id="A0A9K3LBI3"/>
<evidence type="ECO:0000313" key="6">
    <source>
        <dbReference type="Proteomes" id="UP000693970"/>
    </source>
</evidence>
<sequence>MSSIVAARRLLNASLSSSSSSILESYIPRGLWPSSPLLLTRPFSSSSMSILQWKGQQEQYPQKQQRRCFSRTRNLLQQEQQQQEQQQEEMKDEYGEMTDDGESFVEHNFVLENNVVLPRAELRYQTYGKLNEAKDNVVVVCHALTGNASLHSWWGSLLGDGKAFDTSKYFIVCCNILGSCYGSTNPQSINPETGTMYGKDFPDISVKDTVRLQLKLLQEQIGVKSIKSVIGGSFGGMQAMEFAVQGGISGGDFVTDTGSPFVRSVVPIACGAAHTAWQIAISEVQRQAIYSDPNWEKDPFHATKGLEVARQMGMISYRTPTGYENKFGRHLQPTEDGGTEPPMYGSNAPWQVKSYLEYQGIKFIDRFDPITYVKLTEQMDSHDIARSRGSTLEEVLKRIEIPACVLGIDSDVLYPLPEQEYLAEHMPNSELKIIHSLDGHDGFLLEQDQVGHHIVDFLDKLS</sequence>
<comment type="caution">
    <text evidence="5">The sequence shown here is derived from an EMBL/GenBank/DDBJ whole genome shotgun (WGS) entry which is preliminary data.</text>
</comment>
<organism evidence="5 6">
    <name type="scientific">Nitzschia inconspicua</name>
    <dbReference type="NCBI Taxonomy" id="303405"/>
    <lineage>
        <taxon>Eukaryota</taxon>
        <taxon>Sar</taxon>
        <taxon>Stramenopiles</taxon>
        <taxon>Ochrophyta</taxon>
        <taxon>Bacillariophyta</taxon>
        <taxon>Bacillariophyceae</taxon>
        <taxon>Bacillariophycidae</taxon>
        <taxon>Bacillariales</taxon>
        <taxon>Bacillariaceae</taxon>
        <taxon>Nitzschia</taxon>
    </lineage>
</organism>
<dbReference type="PANTHER" id="PTHR32268">
    <property type="entry name" value="HOMOSERINE O-ACETYLTRANSFERASE"/>
    <property type="match status" value="1"/>
</dbReference>
<dbReference type="GO" id="GO:0009092">
    <property type="term" value="P:homoserine metabolic process"/>
    <property type="evidence" value="ECO:0007669"/>
    <property type="project" value="TreeGrafter"/>
</dbReference>
<proteinExistence type="inferred from homology"/>
<dbReference type="InterPro" id="IPR000073">
    <property type="entry name" value="AB_hydrolase_1"/>
</dbReference>
<keyword evidence="6" id="KW-1185">Reference proteome</keyword>
<protein>
    <submittedName>
        <fullName evidence="5">Homoserine O-acetyltransferase</fullName>
    </submittedName>
</protein>
<evidence type="ECO:0000256" key="3">
    <source>
        <dbReference type="SAM" id="Coils"/>
    </source>
</evidence>
<feature type="domain" description="AB hydrolase-1" evidence="4">
    <location>
        <begin position="136"/>
        <end position="444"/>
    </location>
</feature>